<evidence type="ECO:0000313" key="2">
    <source>
        <dbReference type="EMBL" id="GAK77029.1"/>
    </source>
</evidence>
<reference evidence="2 3" key="1">
    <citation type="journal article" date="2014" name="Genome Announc.">
        <title>Draft Genome Sequences of Marine Flavobacterium Nonlabens Strains NR17, NR24, NR27, NR32, NR33, and Ara13.</title>
        <authorList>
            <person name="Nakanishi M."/>
            <person name="Meirelles P."/>
            <person name="Suzuki R."/>
            <person name="Takatani N."/>
            <person name="Mino S."/>
            <person name="Suda W."/>
            <person name="Oshima K."/>
            <person name="Hattori M."/>
            <person name="Ohkuma M."/>
            <person name="Hosokawa M."/>
            <person name="Miyashita K."/>
            <person name="Thompson F.L."/>
            <person name="Niwa A."/>
            <person name="Sawabe T."/>
            <person name="Sawabe T."/>
        </authorList>
    </citation>
    <scope>NUCLEOTIDE SEQUENCE [LARGE SCALE GENOMIC DNA]</scope>
    <source>
        <strain evidence="3">JCM19296</strain>
    </source>
</reference>
<accession>A0A081DDN3</accession>
<dbReference type="EMBL" id="BBLG01000006">
    <property type="protein sequence ID" value="GAK77029.1"/>
    <property type="molecule type" value="Genomic_DNA"/>
</dbReference>
<dbReference type="Proteomes" id="UP000028980">
    <property type="component" value="Unassembled WGS sequence"/>
</dbReference>
<protein>
    <recommendedName>
        <fullName evidence="4">DUF3575 domain-containing protein</fullName>
    </recommendedName>
</protein>
<organism evidence="2 3">
    <name type="scientific">Nonlabens ulvanivorans</name>
    <name type="common">Persicivirga ulvanivorans</name>
    <dbReference type="NCBI Taxonomy" id="906888"/>
    <lineage>
        <taxon>Bacteria</taxon>
        <taxon>Pseudomonadati</taxon>
        <taxon>Bacteroidota</taxon>
        <taxon>Flavobacteriia</taxon>
        <taxon>Flavobacteriales</taxon>
        <taxon>Flavobacteriaceae</taxon>
        <taxon>Nonlabens</taxon>
    </lineage>
</organism>
<evidence type="ECO:0000256" key="1">
    <source>
        <dbReference type="SAM" id="SignalP"/>
    </source>
</evidence>
<proteinExistence type="predicted"/>
<feature type="chain" id="PRO_5001756597" description="DUF3575 domain-containing protein" evidence="1">
    <location>
        <begin position="20"/>
        <end position="200"/>
    </location>
</feature>
<name>A0A081DDN3_NONUL</name>
<sequence>MKKIILTAIAICTLSIAMGGQQEELTDSQERMESFNSVKKHEVSLDVVAAIGGLGINPRYEYVLGRYSGVGVDLNIGIFDNDDNFEYIETFSLTPYYRQYFFSKEDYGAKGFYGEGFVKVFTFDDGYYENDIFGSGSYRTESYTEAAIGVGIGWKWVSDSGFLIDVGFGVGRNLGIASDPQDYELPAVTGRGGVNFGWRF</sequence>
<evidence type="ECO:0000313" key="3">
    <source>
        <dbReference type="Proteomes" id="UP000028980"/>
    </source>
</evidence>
<evidence type="ECO:0008006" key="4">
    <source>
        <dbReference type="Google" id="ProtNLM"/>
    </source>
</evidence>
<comment type="caution">
    <text evidence="2">The sequence shown here is derived from an EMBL/GenBank/DDBJ whole genome shotgun (WGS) entry which is preliminary data.</text>
</comment>
<dbReference type="AlphaFoldDB" id="A0A081DDN3"/>
<gene>
    <name evidence="2" type="ORF">JCM19296_2633</name>
</gene>
<feature type="signal peptide" evidence="1">
    <location>
        <begin position="1"/>
        <end position="19"/>
    </location>
</feature>
<keyword evidence="1" id="KW-0732">Signal</keyword>